<sequence>MALGTLTIDIAANVARLTSDLGRAARISEQHAEDMRRRWERASQLLGTAVSAIGTGAFAAWIKSSVEATAQLGQLAQLAGISTTEFQRFAAGTRTVGVEGEQLASILKDVNDKVGDFLVTGGGEMADFFEKIAPKVGVTAEQFRNLSGPQALQLYVDTLEKAGANQQEMTFFLESLADDATLLLPLLSNGGKALKGFADEASNLGLVLSEDQIQNADQFNQDLDLLGQVASAAGQKIVGELVPELSKLTQALRDPETAKAAASLAKAVMGSFSAIAEGARETVRFIEWAAESAAAFMNGAAADDIVRLEDQLERQKQALADYRQMLESPLAREGLQAELLSGKTEEQFKAEIAATEAQIEAFRKSQSEKPPVVIPVEPASKDDKGTGTDTGTGKGLGLASKEAEEAAKKAAEAAKRSAEAIKSQVAALQLQAATLGMTSAEATLYKLRLDGASEAQLELAGQALKSTEAFEAQKKALEERTALVERIAQVDEASWSDASRSLLAYQQQVETLRAGVLTGVISEEQSERIIAGLEEQAAAAEKSADQMTVFMDQAARNIQDAFADFLFDPFAEGMDGMLVGFATMVQRMAAEAAAANLANLMFGAASTSGQRSGGWIKAGVDWIGGLFANAKGNAFAGGSVIPFAQGGAFTNSIVSSPTLFPFAKGTGLMGEAGPEAIMPLGRSSDGSLGVHMIGGSEGGGGWAGTPQIVIQAPVSVQAQPGMSDQDAARQGAQMGQAMTSEVRKAIGIELRPGGQIWRAINGR</sequence>
<dbReference type="Proteomes" id="UP000199250">
    <property type="component" value="Unassembled WGS sequence"/>
</dbReference>
<feature type="coiled-coil region" evidence="1">
    <location>
        <begin position="401"/>
        <end position="431"/>
    </location>
</feature>
<dbReference type="AlphaFoldDB" id="A0A1H6XVA6"/>
<gene>
    <name evidence="3" type="ORF">SAMN04244572_03512</name>
</gene>
<evidence type="ECO:0000313" key="3">
    <source>
        <dbReference type="EMBL" id="SEJ31554.1"/>
    </source>
</evidence>
<proteinExistence type="predicted"/>
<feature type="region of interest" description="Disordered" evidence="2">
    <location>
        <begin position="364"/>
        <end position="401"/>
    </location>
</feature>
<evidence type="ECO:0000256" key="2">
    <source>
        <dbReference type="SAM" id="MobiDB-lite"/>
    </source>
</evidence>
<dbReference type="OrthoDB" id="6174294at2"/>
<accession>A0A1H6XVA6</accession>
<name>A0A1H6XVA6_9GAMM</name>
<evidence type="ECO:0000256" key="1">
    <source>
        <dbReference type="SAM" id="Coils"/>
    </source>
</evidence>
<dbReference type="RefSeq" id="WP_090734057.1">
    <property type="nucleotide sequence ID" value="NZ_FNYQ01000076.1"/>
</dbReference>
<reference evidence="3 4" key="1">
    <citation type="submission" date="2016-10" db="EMBL/GenBank/DDBJ databases">
        <authorList>
            <person name="de Groot N.N."/>
        </authorList>
    </citation>
    <scope>NUCLEOTIDE SEQUENCE [LARGE SCALE GENOMIC DNA]</scope>
    <source>
        <strain evidence="3 4">DSM 373</strain>
    </source>
</reference>
<evidence type="ECO:0000313" key="4">
    <source>
        <dbReference type="Proteomes" id="UP000199250"/>
    </source>
</evidence>
<protein>
    <submittedName>
        <fullName evidence="3">Phage tail tape measure protein, lambda family</fullName>
    </submittedName>
</protein>
<organism evidence="3 4">
    <name type="scientific">Azotobacter beijerinckii</name>
    <dbReference type="NCBI Taxonomy" id="170623"/>
    <lineage>
        <taxon>Bacteria</taxon>
        <taxon>Pseudomonadati</taxon>
        <taxon>Pseudomonadota</taxon>
        <taxon>Gammaproteobacteria</taxon>
        <taxon>Pseudomonadales</taxon>
        <taxon>Pseudomonadaceae</taxon>
        <taxon>Azotobacter</taxon>
    </lineage>
</organism>
<keyword evidence="1" id="KW-0175">Coiled coil</keyword>
<dbReference type="EMBL" id="FNYQ01000076">
    <property type="protein sequence ID" value="SEJ31554.1"/>
    <property type="molecule type" value="Genomic_DNA"/>
</dbReference>